<feature type="transmembrane region" description="Helical" evidence="1">
    <location>
        <begin position="126"/>
        <end position="150"/>
    </location>
</feature>
<accession>A0A395HJZ8</accession>
<protein>
    <recommendedName>
        <fullName evidence="4">MARVEL domain-containing protein</fullName>
    </recommendedName>
</protein>
<evidence type="ECO:0000256" key="1">
    <source>
        <dbReference type="SAM" id="Phobius"/>
    </source>
</evidence>
<dbReference type="PANTHER" id="PTHR42083:SF1">
    <property type="entry name" value="MARVEL DOMAIN-CONTAINING PROTEIN"/>
    <property type="match status" value="1"/>
</dbReference>
<keyword evidence="1" id="KW-0812">Transmembrane</keyword>
<dbReference type="Proteomes" id="UP000248961">
    <property type="component" value="Unassembled WGS sequence"/>
</dbReference>
<keyword evidence="1" id="KW-1133">Transmembrane helix</keyword>
<dbReference type="OrthoDB" id="5363290at2759"/>
<organism evidence="2 3">
    <name type="scientific">Aspergillus homomorphus (strain CBS 101889)</name>
    <dbReference type="NCBI Taxonomy" id="1450537"/>
    <lineage>
        <taxon>Eukaryota</taxon>
        <taxon>Fungi</taxon>
        <taxon>Dikarya</taxon>
        <taxon>Ascomycota</taxon>
        <taxon>Pezizomycotina</taxon>
        <taxon>Eurotiomycetes</taxon>
        <taxon>Eurotiomycetidae</taxon>
        <taxon>Eurotiales</taxon>
        <taxon>Aspergillaceae</taxon>
        <taxon>Aspergillus</taxon>
        <taxon>Aspergillus subgen. Circumdati</taxon>
    </lineage>
</organism>
<feature type="transmembrane region" description="Helical" evidence="1">
    <location>
        <begin position="56"/>
        <end position="78"/>
    </location>
</feature>
<evidence type="ECO:0000313" key="3">
    <source>
        <dbReference type="Proteomes" id="UP000248961"/>
    </source>
</evidence>
<keyword evidence="3" id="KW-1185">Reference proteome</keyword>
<name>A0A395HJZ8_ASPHC</name>
<dbReference type="PANTHER" id="PTHR42083">
    <property type="entry name" value="MARVEL DOMAIN-CONTAINING PROTEIN"/>
    <property type="match status" value="1"/>
</dbReference>
<dbReference type="AlphaFoldDB" id="A0A395HJZ8"/>
<dbReference type="VEuPathDB" id="FungiDB:BO97DRAFT_322070"/>
<feature type="non-terminal residue" evidence="2">
    <location>
        <position position="186"/>
    </location>
</feature>
<feature type="transmembrane region" description="Helical" evidence="1">
    <location>
        <begin position="26"/>
        <end position="44"/>
    </location>
</feature>
<feature type="non-terminal residue" evidence="2">
    <location>
        <position position="1"/>
    </location>
</feature>
<gene>
    <name evidence="2" type="ORF">BO97DRAFT_322070</name>
</gene>
<dbReference type="EMBL" id="KZ824317">
    <property type="protein sequence ID" value="RAL08262.1"/>
    <property type="molecule type" value="Genomic_DNA"/>
</dbReference>
<evidence type="ECO:0008006" key="4">
    <source>
        <dbReference type="Google" id="ProtNLM"/>
    </source>
</evidence>
<dbReference type="GeneID" id="37195576"/>
<feature type="transmembrane region" description="Helical" evidence="1">
    <location>
        <begin position="85"/>
        <end position="106"/>
    </location>
</feature>
<evidence type="ECO:0000313" key="2">
    <source>
        <dbReference type="EMBL" id="RAL08262.1"/>
    </source>
</evidence>
<keyword evidence="1" id="KW-0472">Membrane</keyword>
<dbReference type="RefSeq" id="XP_025547416.1">
    <property type="nucleotide sequence ID" value="XM_025691287.1"/>
</dbReference>
<proteinExistence type="predicted"/>
<reference evidence="2 3" key="1">
    <citation type="submission" date="2018-02" db="EMBL/GenBank/DDBJ databases">
        <title>The genomes of Aspergillus section Nigri reveals drivers in fungal speciation.</title>
        <authorList>
            <consortium name="DOE Joint Genome Institute"/>
            <person name="Vesth T.C."/>
            <person name="Nybo J."/>
            <person name="Theobald S."/>
            <person name="Brandl J."/>
            <person name="Frisvad J.C."/>
            <person name="Nielsen K.F."/>
            <person name="Lyhne E.K."/>
            <person name="Kogle M.E."/>
            <person name="Kuo A."/>
            <person name="Riley R."/>
            <person name="Clum A."/>
            <person name="Nolan M."/>
            <person name="Lipzen A."/>
            <person name="Salamov A."/>
            <person name="Henrissat B."/>
            <person name="Wiebenga A."/>
            <person name="De vries R.P."/>
            <person name="Grigoriev I.V."/>
            <person name="Mortensen U.H."/>
            <person name="Andersen M.R."/>
            <person name="Baker S.E."/>
        </authorList>
    </citation>
    <scope>NUCLEOTIDE SEQUENCE [LARGE SCALE GENOMIC DNA]</scope>
    <source>
        <strain evidence="2 3">CBS 101889</strain>
    </source>
</reference>
<sequence length="186" mass="20635">KKTSIEEYWHLGGACGLAARATMRMLQFVFAVIVAALYGVDLAHATKTRAPASSEWIFAEVVAALSALTCIVHCFVVVKRVAWSAWDAVLFVLWLAQTGVFGTLYVPREVEPADRATTTSLIRMRMAVWFDLLNMGLWLVSTVMGVAWCVRARRVTRSTEKCDCRESCVETGSERDVEEGIVPDSK</sequence>